<name>A0A5B9WE47_9BACT</name>
<dbReference type="Proteomes" id="UP000324233">
    <property type="component" value="Chromosome"/>
</dbReference>
<dbReference type="Pfam" id="PF18599">
    <property type="entry name" value="LCIB_C_CA"/>
    <property type="match status" value="1"/>
</dbReference>
<dbReference type="PANTHER" id="PTHR38016:SF1">
    <property type="entry name" value="LIMITING CO2-INDUCIBLE PROTEIN B_C BETA CARBONYIC ANHYDRASE DOMAIN-CONTAINING PROTEIN"/>
    <property type="match status" value="1"/>
</dbReference>
<keyword evidence="3" id="KW-1185">Reference proteome</keyword>
<evidence type="ECO:0000259" key="1">
    <source>
        <dbReference type="Pfam" id="PF18599"/>
    </source>
</evidence>
<dbReference type="OrthoDB" id="5570271at2"/>
<accession>A0A5B9WE47</accession>
<organism evidence="2 3">
    <name type="scientific">Aquisphaera giovannonii</name>
    <dbReference type="NCBI Taxonomy" id="406548"/>
    <lineage>
        <taxon>Bacteria</taxon>
        <taxon>Pseudomonadati</taxon>
        <taxon>Planctomycetota</taxon>
        <taxon>Planctomycetia</taxon>
        <taxon>Isosphaerales</taxon>
        <taxon>Isosphaeraceae</taxon>
        <taxon>Aquisphaera</taxon>
    </lineage>
</organism>
<dbReference type="EMBL" id="CP042997">
    <property type="protein sequence ID" value="QEH38916.1"/>
    <property type="molecule type" value="Genomic_DNA"/>
</dbReference>
<gene>
    <name evidence="2" type="ORF">OJF2_75260</name>
</gene>
<evidence type="ECO:0000313" key="3">
    <source>
        <dbReference type="Proteomes" id="UP000324233"/>
    </source>
</evidence>
<dbReference type="PANTHER" id="PTHR38016">
    <property type="entry name" value="UNNAMED PRODUCT"/>
    <property type="match status" value="1"/>
</dbReference>
<dbReference type="AlphaFoldDB" id="A0A5B9WE47"/>
<protein>
    <recommendedName>
        <fullName evidence="1">Limiting CO2-inducible protein B/C beta carbonyic anhydrase domain-containing protein</fullName>
    </recommendedName>
</protein>
<reference evidence="2 3" key="1">
    <citation type="submission" date="2019-08" db="EMBL/GenBank/DDBJ databases">
        <title>Deep-cultivation of Planctomycetes and their phenomic and genomic characterization uncovers novel biology.</title>
        <authorList>
            <person name="Wiegand S."/>
            <person name="Jogler M."/>
            <person name="Boedeker C."/>
            <person name="Pinto D."/>
            <person name="Vollmers J."/>
            <person name="Rivas-Marin E."/>
            <person name="Kohn T."/>
            <person name="Peeters S.H."/>
            <person name="Heuer A."/>
            <person name="Rast P."/>
            <person name="Oberbeckmann S."/>
            <person name="Bunk B."/>
            <person name="Jeske O."/>
            <person name="Meyerdierks A."/>
            <person name="Storesund J.E."/>
            <person name="Kallscheuer N."/>
            <person name="Luecker S."/>
            <person name="Lage O.M."/>
            <person name="Pohl T."/>
            <person name="Merkel B.J."/>
            <person name="Hornburger P."/>
            <person name="Mueller R.-W."/>
            <person name="Bruemmer F."/>
            <person name="Labrenz M."/>
            <person name="Spormann A.M."/>
            <person name="Op den Camp H."/>
            <person name="Overmann J."/>
            <person name="Amann R."/>
            <person name="Jetten M.S.M."/>
            <person name="Mascher T."/>
            <person name="Medema M.H."/>
            <person name="Devos D.P."/>
            <person name="Kaster A.-K."/>
            <person name="Ovreas L."/>
            <person name="Rohde M."/>
            <person name="Galperin M.Y."/>
            <person name="Jogler C."/>
        </authorList>
    </citation>
    <scope>NUCLEOTIDE SEQUENCE [LARGE SCALE GENOMIC DNA]</scope>
    <source>
        <strain evidence="2 3">OJF2</strain>
    </source>
</reference>
<proteinExistence type="predicted"/>
<dbReference type="KEGG" id="agv:OJF2_75260"/>
<evidence type="ECO:0000313" key="2">
    <source>
        <dbReference type="EMBL" id="QEH38916.1"/>
    </source>
</evidence>
<sequence length="207" mass="22285">MIGPFILGGLDGYPFVGKTGIGAFSHHVPEGGAALMFVGPHVGITDDGQVGKVVRPGQTRPSDCCGAASAALRKLEAGRITPKEPACYDPDDYQQEALEQLVLRHAGEILGPGKPDEARRFVRMTEVIYREAEAAFFRLLKTVDFEAPAFAFGGILINRDGDAGASIALHRAARVDNKQLVDMTAEFTEWSEAKFKEIEAGKADALR</sequence>
<dbReference type="InterPro" id="IPR040703">
    <property type="entry name" value="LCIB/C_CA"/>
</dbReference>
<feature type="domain" description="Limiting CO2-inducible protein B/C beta carbonyic anhydrase" evidence="1">
    <location>
        <begin position="3"/>
        <end position="163"/>
    </location>
</feature>